<dbReference type="InterPro" id="IPR020055">
    <property type="entry name" value="Ribosomal_bL25_short"/>
</dbReference>
<evidence type="ECO:0000256" key="5">
    <source>
        <dbReference type="HAMAP-Rule" id="MF_01334"/>
    </source>
</evidence>
<evidence type="ECO:0000256" key="3">
    <source>
        <dbReference type="ARBA" id="ARBA00022980"/>
    </source>
</evidence>
<keyword evidence="3 5" id="KW-0689">Ribosomal protein</keyword>
<dbReference type="NCBIfam" id="NF004128">
    <property type="entry name" value="PRK05618.1-2"/>
    <property type="match status" value="1"/>
</dbReference>
<dbReference type="GO" id="GO:0008097">
    <property type="term" value="F:5S rRNA binding"/>
    <property type="evidence" value="ECO:0007669"/>
    <property type="project" value="InterPro"/>
</dbReference>
<dbReference type="GO" id="GO:0003735">
    <property type="term" value="F:structural constituent of ribosome"/>
    <property type="evidence" value="ECO:0007669"/>
    <property type="project" value="InterPro"/>
</dbReference>
<dbReference type="InterPro" id="IPR020057">
    <property type="entry name" value="Ribosomal_bL25_b-dom"/>
</dbReference>
<accession>A0A1I5DE58</accession>
<proteinExistence type="inferred from homology"/>
<keyword evidence="1 5" id="KW-0699">rRNA-binding</keyword>
<dbReference type="NCBIfam" id="NF004130">
    <property type="entry name" value="PRK05618.1-5"/>
    <property type="match status" value="1"/>
</dbReference>
<dbReference type="InterPro" id="IPR029751">
    <property type="entry name" value="Ribosomal_L25_dom"/>
</dbReference>
<comment type="subunit">
    <text evidence="5">Part of the 50S ribosomal subunit; part of the 5S rRNA/L5/L18/L25 subcomplex. Contacts the 5S rRNA. Binds to the 5S rRNA independently of L5 and L18.</text>
</comment>
<dbReference type="EMBL" id="FOVE01000024">
    <property type="protein sequence ID" value="SFN97539.1"/>
    <property type="molecule type" value="Genomic_DNA"/>
</dbReference>
<evidence type="ECO:0000259" key="6">
    <source>
        <dbReference type="Pfam" id="PF01386"/>
    </source>
</evidence>
<comment type="function">
    <text evidence="5">This is one of the proteins that binds to the 5S RNA in the ribosome where it forms part of the central protuberance.</text>
</comment>
<dbReference type="AlphaFoldDB" id="A0A1I5DE58"/>
<dbReference type="OrthoDB" id="9806411at2"/>
<dbReference type="HAMAP" id="MF_01336">
    <property type="entry name" value="Ribosomal_bL25"/>
    <property type="match status" value="1"/>
</dbReference>
<dbReference type="GO" id="GO:0006412">
    <property type="term" value="P:translation"/>
    <property type="evidence" value="ECO:0007669"/>
    <property type="project" value="UniProtKB-UniRule"/>
</dbReference>
<sequence length="195" mass="20948">MTFEIQAQSRAAQGTGASRRLRKAGQLPGIVYGGDKAPLVISLDHNSMYYQLQEEAFHTGVINLSIDGGKAEQVLLRAVQYHSFKQQVLHVDFQRIDASTKVEIKVPLHFKNGDTAVGVKLQGGTISHVLNEVMVRCSATKVPEFVEVDLGELSAAHGSVHLSDLKLPEGADLVALLRGNDLAVAILNGAKAVEA</sequence>
<dbReference type="Gene3D" id="2.170.120.20">
    <property type="entry name" value="Ribosomal protein L25, beta domain"/>
    <property type="match status" value="1"/>
</dbReference>
<dbReference type="SUPFAM" id="SSF50715">
    <property type="entry name" value="Ribosomal protein L25-like"/>
    <property type="match status" value="1"/>
</dbReference>
<gene>
    <name evidence="5" type="primary">rplY</name>
    <name evidence="5" type="synonym">ctc</name>
    <name evidence="8" type="ORF">SAMN05660284_02642</name>
</gene>
<evidence type="ECO:0000313" key="8">
    <source>
        <dbReference type="EMBL" id="SFN97539.1"/>
    </source>
</evidence>
<keyword evidence="4 5" id="KW-0687">Ribonucleoprotein</keyword>
<evidence type="ECO:0000313" key="9">
    <source>
        <dbReference type="Proteomes" id="UP000242869"/>
    </source>
</evidence>
<dbReference type="InterPro" id="IPR037121">
    <property type="entry name" value="Ribosomal_bL25_C"/>
</dbReference>
<dbReference type="Pfam" id="PF14693">
    <property type="entry name" value="Ribosomal_TL5_C"/>
    <property type="match status" value="1"/>
</dbReference>
<dbReference type="NCBIfam" id="NF004612">
    <property type="entry name" value="PRK05943.1"/>
    <property type="match status" value="1"/>
</dbReference>
<comment type="similarity">
    <text evidence="5">Belongs to the bacterial ribosomal protein bL25 family. CTC subfamily.</text>
</comment>
<name>A0A1I5DE58_9NEIS</name>
<evidence type="ECO:0000259" key="7">
    <source>
        <dbReference type="Pfam" id="PF14693"/>
    </source>
</evidence>
<dbReference type="GO" id="GO:0022625">
    <property type="term" value="C:cytosolic large ribosomal subunit"/>
    <property type="evidence" value="ECO:0007669"/>
    <property type="project" value="TreeGrafter"/>
</dbReference>
<dbReference type="InterPro" id="IPR020930">
    <property type="entry name" value="Ribosomal_uL5_bac-type"/>
</dbReference>
<organism evidence="8 9">
    <name type="scientific">Formivibrio citricus</name>
    <dbReference type="NCBI Taxonomy" id="83765"/>
    <lineage>
        <taxon>Bacteria</taxon>
        <taxon>Pseudomonadati</taxon>
        <taxon>Pseudomonadota</taxon>
        <taxon>Betaproteobacteria</taxon>
        <taxon>Neisseriales</taxon>
        <taxon>Chitinibacteraceae</taxon>
        <taxon>Formivibrio</taxon>
    </lineage>
</organism>
<evidence type="ECO:0000256" key="4">
    <source>
        <dbReference type="ARBA" id="ARBA00023274"/>
    </source>
</evidence>
<evidence type="ECO:0000256" key="1">
    <source>
        <dbReference type="ARBA" id="ARBA00022730"/>
    </source>
</evidence>
<dbReference type="RefSeq" id="WP_091197687.1">
    <property type="nucleotide sequence ID" value="NZ_FOVE01000024.1"/>
</dbReference>
<dbReference type="CDD" id="cd00495">
    <property type="entry name" value="Ribosomal_L25_TL5_CTC"/>
    <property type="match status" value="1"/>
</dbReference>
<dbReference type="PANTHER" id="PTHR33284">
    <property type="entry name" value="RIBOSOMAL PROTEIN L25/GLN-TRNA SYNTHETASE, ANTI-CODON-BINDING DOMAIN-CONTAINING PROTEIN"/>
    <property type="match status" value="1"/>
</dbReference>
<dbReference type="STRING" id="83765.SAMN05660284_02642"/>
<protein>
    <recommendedName>
        <fullName evidence="5">Large ribosomal subunit protein bL25</fullName>
    </recommendedName>
    <alternativeName>
        <fullName evidence="5">General stress protein CTC</fullName>
    </alternativeName>
</protein>
<dbReference type="InterPro" id="IPR001021">
    <property type="entry name" value="Ribosomal_bL25_long"/>
</dbReference>
<dbReference type="Proteomes" id="UP000242869">
    <property type="component" value="Unassembled WGS sequence"/>
</dbReference>
<dbReference type="InterPro" id="IPR011035">
    <property type="entry name" value="Ribosomal_bL25/Gln-tRNA_synth"/>
</dbReference>
<dbReference type="Gene3D" id="2.40.240.10">
    <property type="entry name" value="Ribosomal Protein L25, Chain P"/>
    <property type="match status" value="1"/>
</dbReference>
<keyword evidence="2 5" id="KW-0694">RNA-binding</keyword>
<feature type="domain" description="Large ribosomal subunit protein bL25 L25" evidence="6">
    <location>
        <begin position="5"/>
        <end position="93"/>
    </location>
</feature>
<dbReference type="Pfam" id="PF01386">
    <property type="entry name" value="Ribosomal_L25p"/>
    <property type="match status" value="1"/>
</dbReference>
<dbReference type="InterPro" id="IPR020056">
    <property type="entry name" value="Rbsml_bL25/Gln-tRNA_synth_N"/>
</dbReference>
<reference evidence="9" key="1">
    <citation type="submission" date="2016-10" db="EMBL/GenBank/DDBJ databases">
        <authorList>
            <person name="Varghese N."/>
            <person name="Submissions S."/>
        </authorList>
    </citation>
    <scope>NUCLEOTIDE SEQUENCE [LARGE SCALE GENOMIC DNA]</scope>
    <source>
        <strain evidence="9">DSM 6150</strain>
    </source>
</reference>
<evidence type="ECO:0000256" key="2">
    <source>
        <dbReference type="ARBA" id="ARBA00022884"/>
    </source>
</evidence>
<dbReference type="HAMAP" id="MF_01334">
    <property type="entry name" value="Ribosomal_bL25_CTC"/>
    <property type="match status" value="1"/>
</dbReference>
<dbReference type="PANTHER" id="PTHR33284:SF1">
    <property type="entry name" value="RIBOSOMAL PROTEIN L25_GLN-TRNA SYNTHETASE, ANTI-CODON-BINDING DOMAIN-CONTAINING PROTEIN"/>
    <property type="match status" value="1"/>
</dbReference>
<feature type="domain" description="Large ribosomal subunit protein bL25 beta" evidence="7">
    <location>
        <begin position="101"/>
        <end position="176"/>
    </location>
</feature>
<dbReference type="NCBIfam" id="TIGR00731">
    <property type="entry name" value="bL25_bact_ctc"/>
    <property type="match status" value="1"/>
</dbReference>
<keyword evidence="9" id="KW-1185">Reference proteome</keyword>